<sequence length="273" mass="31119">MLSTGYHALKTWANQQPHVNRSNRSILQNLHGTSADPGVWGSWVTAIVFLAESLTCARLFADPDYRCVCKSLALFPRRKKLKAPDGQVTTGPDSKRRQLARQDSKFELIQGPVSSLIGVKSPYSTRNSTCKGKIEVKLTKFVHQQLEHNKCTSNKILTGSHGTLRYEEHYYVKMSSMGPVKYSDNSRDHARKYWDRTDNVGTLPPRLVVLKSESDGLMDQREYYASPPRNFNTSQSPMTRRGGLVHEYTSRVLTPPRYPEQFPKDWESVVFPR</sequence>
<name>A0AA38P6C5_9AGAR</name>
<evidence type="ECO:0000313" key="2">
    <source>
        <dbReference type="Proteomes" id="UP001163846"/>
    </source>
</evidence>
<evidence type="ECO:0000313" key="1">
    <source>
        <dbReference type="EMBL" id="KAJ3836901.1"/>
    </source>
</evidence>
<dbReference type="AlphaFoldDB" id="A0AA38P6C5"/>
<keyword evidence="2" id="KW-1185">Reference proteome</keyword>
<organism evidence="1 2">
    <name type="scientific">Lentinula raphanica</name>
    <dbReference type="NCBI Taxonomy" id="153919"/>
    <lineage>
        <taxon>Eukaryota</taxon>
        <taxon>Fungi</taxon>
        <taxon>Dikarya</taxon>
        <taxon>Basidiomycota</taxon>
        <taxon>Agaricomycotina</taxon>
        <taxon>Agaricomycetes</taxon>
        <taxon>Agaricomycetidae</taxon>
        <taxon>Agaricales</taxon>
        <taxon>Marasmiineae</taxon>
        <taxon>Omphalotaceae</taxon>
        <taxon>Lentinula</taxon>
    </lineage>
</organism>
<dbReference type="Proteomes" id="UP001163846">
    <property type="component" value="Unassembled WGS sequence"/>
</dbReference>
<dbReference type="EMBL" id="MU806286">
    <property type="protein sequence ID" value="KAJ3836901.1"/>
    <property type="molecule type" value="Genomic_DNA"/>
</dbReference>
<comment type="caution">
    <text evidence="1">The sequence shown here is derived from an EMBL/GenBank/DDBJ whole genome shotgun (WGS) entry which is preliminary data.</text>
</comment>
<protein>
    <submittedName>
        <fullName evidence="1">Uncharacterized protein</fullName>
    </submittedName>
</protein>
<proteinExistence type="predicted"/>
<accession>A0AA38P6C5</accession>
<reference evidence="1" key="1">
    <citation type="submission" date="2022-08" db="EMBL/GenBank/DDBJ databases">
        <authorList>
            <consortium name="DOE Joint Genome Institute"/>
            <person name="Min B."/>
            <person name="Riley R."/>
            <person name="Sierra-Patev S."/>
            <person name="Naranjo-Ortiz M."/>
            <person name="Looney B."/>
            <person name="Konkel Z."/>
            <person name="Slot J.C."/>
            <person name="Sakamoto Y."/>
            <person name="Steenwyk J.L."/>
            <person name="Rokas A."/>
            <person name="Carro J."/>
            <person name="Camarero S."/>
            <person name="Ferreira P."/>
            <person name="Molpeceres G."/>
            <person name="Ruiz-Duenas F.J."/>
            <person name="Serrano A."/>
            <person name="Henrissat B."/>
            <person name="Drula E."/>
            <person name="Hughes K.W."/>
            <person name="Mata J.L."/>
            <person name="Ishikawa N.K."/>
            <person name="Vargas-Isla R."/>
            <person name="Ushijima S."/>
            <person name="Smith C.A."/>
            <person name="Ahrendt S."/>
            <person name="Andreopoulos W."/>
            <person name="He G."/>
            <person name="Labutti K."/>
            <person name="Lipzen A."/>
            <person name="Ng V."/>
            <person name="Sandor L."/>
            <person name="Barry K."/>
            <person name="Martinez A.T."/>
            <person name="Xiao Y."/>
            <person name="Gibbons J.G."/>
            <person name="Terashima K."/>
            <person name="Hibbett D.S."/>
            <person name="Grigoriev I.V."/>
        </authorList>
    </citation>
    <scope>NUCLEOTIDE SEQUENCE</scope>
    <source>
        <strain evidence="1">TFB9207</strain>
    </source>
</reference>
<gene>
    <name evidence="1" type="ORF">F5878DRAFT_643207</name>
</gene>